<sequence>MGHKTLSIALLLADTPPAAVVAKRGDYKRIYPQWLNHALHSIPRHTWQDTVELDIIPFDVVQQHYPDEAQLKDASSAYADVPWIDKLSCWLKHTAHEHPLVRIIGICYGHQIIARAFDAPVKLNQHGFELGVYEVRLSDEGKAYLGYEHGEDIMRIHQVHRDIVVCPPPDFQGQTFVNLGSTSRCSLQGLALRYPTDAPPLPSAVSASEYIAFDISSVQDSSGPAPSRSLHILTLQGHPEFDAEIVETLIDARTEMGLIQGDLRSEGLQRAKRQHDGARIGRAVLAMLGVEAKRTEEGTVGDGGVGV</sequence>
<evidence type="ECO:0000313" key="4">
    <source>
        <dbReference type="Proteomes" id="UP000054845"/>
    </source>
</evidence>
<name>A0A0P1B9I9_9BASI</name>
<proteinExistence type="predicted"/>
<dbReference type="InterPro" id="IPR017926">
    <property type="entry name" value="GATASE"/>
</dbReference>
<dbReference type="PANTHER" id="PTHR42695:SF5">
    <property type="entry name" value="GLUTAMINE AMIDOTRANSFERASE YLR126C-RELATED"/>
    <property type="match status" value="1"/>
</dbReference>
<dbReference type="STRING" id="401625.A0A0P1B9I9"/>
<evidence type="ECO:0000313" key="3">
    <source>
        <dbReference type="EMBL" id="CEH12496.1"/>
    </source>
</evidence>
<evidence type="ECO:0000259" key="2">
    <source>
        <dbReference type="Pfam" id="PF00117"/>
    </source>
</evidence>
<protein>
    <submittedName>
        <fullName evidence="3">Predicted glutamine synthetase</fullName>
    </submittedName>
</protein>
<dbReference type="SUPFAM" id="SSF52317">
    <property type="entry name" value="Class I glutamine amidotransferase-like"/>
    <property type="match status" value="1"/>
</dbReference>
<dbReference type="InterPro" id="IPR044992">
    <property type="entry name" value="ChyE-like"/>
</dbReference>
<feature type="domain" description="Glutamine amidotransferase" evidence="2">
    <location>
        <begin position="103"/>
        <end position="165"/>
    </location>
</feature>
<evidence type="ECO:0000256" key="1">
    <source>
        <dbReference type="SAM" id="SignalP"/>
    </source>
</evidence>
<feature type="chain" id="PRO_5006059293" evidence="1">
    <location>
        <begin position="23"/>
        <end position="307"/>
    </location>
</feature>
<keyword evidence="1" id="KW-0732">Signal</keyword>
<reference evidence="3 4" key="1">
    <citation type="submission" date="2014-09" db="EMBL/GenBank/DDBJ databases">
        <authorList>
            <person name="Magalhaes I.L.F."/>
            <person name="Oliveira U."/>
            <person name="Santos F.R."/>
            <person name="Vidigal T.H.D.A."/>
            <person name="Brescovit A.D."/>
            <person name="Santos A.J."/>
        </authorList>
    </citation>
    <scope>NUCLEOTIDE SEQUENCE [LARGE SCALE GENOMIC DNA]</scope>
</reference>
<organism evidence="3 4">
    <name type="scientific">Ceraceosorus bombacis</name>
    <dbReference type="NCBI Taxonomy" id="401625"/>
    <lineage>
        <taxon>Eukaryota</taxon>
        <taxon>Fungi</taxon>
        <taxon>Dikarya</taxon>
        <taxon>Basidiomycota</taxon>
        <taxon>Ustilaginomycotina</taxon>
        <taxon>Exobasidiomycetes</taxon>
        <taxon>Ceraceosorales</taxon>
        <taxon>Ceraceosoraceae</taxon>
        <taxon>Ceraceosorus</taxon>
    </lineage>
</organism>
<dbReference type="GO" id="GO:0005829">
    <property type="term" value="C:cytosol"/>
    <property type="evidence" value="ECO:0007669"/>
    <property type="project" value="TreeGrafter"/>
</dbReference>
<dbReference type="PANTHER" id="PTHR42695">
    <property type="entry name" value="GLUTAMINE AMIDOTRANSFERASE YLR126C-RELATED"/>
    <property type="match status" value="1"/>
</dbReference>
<keyword evidence="4" id="KW-1185">Reference proteome</keyword>
<feature type="signal peptide" evidence="1">
    <location>
        <begin position="1"/>
        <end position="22"/>
    </location>
</feature>
<dbReference type="Proteomes" id="UP000054845">
    <property type="component" value="Unassembled WGS sequence"/>
</dbReference>
<accession>A0A0P1B9I9</accession>
<dbReference type="GO" id="GO:0005634">
    <property type="term" value="C:nucleus"/>
    <property type="evidence" value="ECO:0007669"/>
    <property type="project" value="TreeGrafter"/>
</dbReference>
<dbReference type="InterPro" id="IPR029062">
    <property type="entry name" value="Class_I_gatase-like"/>
</dbReference>
<dbReference type="OrthoDB" id="92161at2759"/>
<dbReference type="EMBL" id="CCYA01000152">
    <property type="protein sequence ID" value="CEH12496.1"/>
    <property type="molecule type" value="Genomic_DNA"/>
</dbReference>
<dbReference type="AlphaFoldDB" id="A0A0P1B9I9"/>
<dbReference type="Gene3D" id="3.40.50.880">
    <property type="match status" value="1"/>
</dbReference>
<dbReference type="Pfam" id="PF00117">
    <property type="entry name" value="GATase"/>
    <property type="match status" value="1"/>
</dbReference>